<dbReference type="GO" id="GO:0009425">
    <property type="term" value="C:bacterial-type flagellum basal body"/>
    <property type="evidence" value="ECO:0007669"/>
    <property type="project" value="UniProtKB-SubCell"/>
</dbReference>
<evidence type="ECO:0000256" key="4">
    <source>
        <dbReference type="ARBA" id="ARBA00023136"/>
    </source>
</evidence>
<name>A0A1X4XYI2_9BACT</name>
<dbReference type="Pfam" id="PF04347">
    <property type="entry name" value="FliO"/>
    <property type="match status" value="1"/>
</dbReference>
<evidence type="ECO:0000256" key="5">
    <source>
        <dbReference type="ARBA" id="ARBA00023143"/>
    </source>
</evidence>
<dbReference type="OrthoDB" id="5524254at2"/>
<dbReference type="GO" id="GO:0044781">
    <property type="term" value="P:bacterial-type flagellum organization"/>
    <property type="evidence" value="ECO:0007669"/>
    <property type="project" value="UniProtKB-UniRule"/>
</dbReference>
<evidence type="ECO:0000256" key="6">
    <source>
        <dbReference type="ARBA" id="ARBA00037937"/>
    </source>
</evidence>
<feature type="transmembrane region" description="Helical" evidence="7">
    <location>
        <begin position="31"/>
        <end position="51"/>
    </location>
</feature>
<keyword evidence="9" id="KW-1185">Reference proteome</keyword>
<evidence type="ECO:0000313" key="9">
    <source>
        <dbReference type="Proteomes" id="UP000194141"/>
    </source>
</evidence>
<evidence type="ECO:0000256" key="1">
    <source>
        <dbReference type="ARBA" id="ARBA00022475"/>
    </source>
</evidence>
<gene>
    <name evidence="8" type="ORF">DESAMIL20_469</name>
</gene>
<dbReference type="RefSeq" id="WP_086033215.1">
    <property type="nucleotide sequence ID" value="NZ_MDSU01000011.1"/>
</dbReference>
<dbReference type="GO" id="GO:0005886">
    <property type="term" value="C:plasma membrane"/>
    <property type="evidence" value="ECO:0007669"/>
    <property type="project" value="UniProtKB-SubCell"/>
</dbReference>
<dbReference type="NCBIfam" id="TIGR03500">
    <property type="entry name" value="FliO_TIGR"/>
    <property type="match status" value="1"/>
</dbReference>
<keyword evidence="2 7" id="KW-0812">Transmembrane</keyword>
<dbReference type="EMBL" id="MDSU01000011">
    <property type="protein sequence ID" value="OSS42585.1"/>
    <property type="molecule type" value="Genomic_DNA"/>
</dbReference>
<evidence type="ECO:0000256" key="3">
    <source>
        <dbReference type="ARBA" id="ARBA00022989"/>
    </source>
</evidence>
<comment type="subcellular location">
    <subcellularLocation>
        <location evidence="7">Cell membrane</location>
    </subcellularLocation>
    <subcellularLocation>
        <location evidence="7">Bacterial flagellum basal body</location>
    </subcellularLocation>
</comment>
<keyword evidence="3 7" id="KW-1133">Transmembrane helix</keyword>
<dbReference type="AlphaFoldDB" id="A0A1X4XYI2"/>
<keyword evidence="5 7" id="KW-0975">Bacterial flagellum</keyword>
<comment type="caution">
    <text evidence="8">The sequence shown here is derived from an EMBL/GenBank/DDBJ whole genome shotgun (WGS) entry which is preliminary data.</text>
</comment>
<organism evidence="8 9">
    <name type="scientific">Desulfurella amilsii</name>
    <dbReference type="NCBI Taxonomy" id="1562698"/>
    <lineage>
        <taxon>Bacteria</taxon>
        <taxon>Pseudomonadati</taxon>
        <taxon>Campylobacterota</taxon>
        <taxon>Desulfurellia</taxon>
        <taxon>Desulfurellales</taxon>
        <taxon>Desulfurellaceae</taxon>
        <taxon>Desulfurella</taxon>
    </lineage>
</organism>
<evidence type="ECO:0000313" key="8">
    <source>
        <dbReference type="EMBL" id="OSS42585.1"/>
    </source>
</evidence>
<proteinExistence type="inferred from homology"/>
<comment type="similarity">
    <text evidence="6 7">Belongs to the FliO/MopB family.</text>
</comment>
<keyword evidence="4 7" id="KW-0472">Membrane</keyword>
<dbReference type="InterPro" id="IPR022781">
    <property type="entry name" value="Flagellar_biosynth_FliO"/>
</dbReference>
<protein>
    <recommendedName>
        <fullName evidence="7">Flagellar protein</fullName>
    </recommendedName>
</protein>
<dbReference type="Proteomes" id="UP000194141">
    <property type="component" value="Unassembled WGS sequence"/>
</dbReference>
<keyword evidence="1 7" id="KW-1003">Cell membrane</keyword>
<evidence type="ECO:0000256" key="7">
    <source>
        <dbReference type="RuleBase" id="RU362064"/>
    </source>
</evidence>
<dbReference type="STRING" id="1562698.DESAMIL20_469"/>
<dbReference type="PANTHER" id="PTHR38766:SF1">
    <property type="entry name" value="FLAGELLAR PROTEIN FLIO"/>
    <property type="match status" value="1"/>
</dbReference>
<dbReference type="PANTHER" id="PTHR38766">
    <property type="entry name" value="FLAGELLAR PROTEIN FLIO"/>
    <property type="match status" value="1"/>
</dbReference>
<accession>A0A1X4XYI2</accession>
<evidence type="ECO:0000256" key="2">
    <source>
        <dbReference type="ARBA" id="ARBA00022692"/>
    </source>
</evidence>
<sequence length="109" mass="12243">MKLLIAFLLVFFVFSPVAVYASSIDYLGYTLKALGSVIIVVALLFASVWALKKLQINTKKGGRIKILDRTYIDNKHSLIIIEVEEKQFLLSVGNEINLIAQLSENEKNN</sequence>
<dbReference type="InterPro" id="IPR052205">
    <property type="entry name" value="FliO/MopB"/>
</dbReference>
<reference evidence="8 9" key="1">
    <citation type="journal article" date="2017" name="Front. Microbiol.">
        <title>Genome Sequence of Desulfurella amilsii Strain TR1 and Comparative Genomics of Desulfurellaceae Family.</title>
        <authorList>
            <person name="Florentino A.P."/>
            <person name="Stams A.J."/>
            <person name="Sanchez-Andrea I."/>
        </authorList>
    </citation>
    <scope>NUCLEOTIDE SEQUENCE [LARGE SCALE GENOMIC DNA]</scope>
    <source>
        <strain evidence="8 9">TR1</strain>
    </source>
</reference>